<dbReference type="Pfam" id="PF07893">
    <property type="entry name" value="DUF1668"/>
    <property type="match status" value="1"/>
</dbReference>
<evidence type="ECO:0008006" key="3">
    <source>
        <dbReference type="Google" id="ProtNLM"/>
    </source>
</evidence>
<dbReference type="InterPro" id="IPR012871">
    <property type="entry name" value="DUF1668_ORYSA"/>
</dbReference>
<organism evidence="1 2">
    <name type="scientific">Eragrostis curvula</name>
    <name type="common">weeping love grass</name>
    <dbReference type="NCBI Taxonomy" id="38414"/>
    <lineage>
        <taxon>Eukaryota</taxon>
        <taxon>Viridiplantae</taxon>
        <taxon>Streptophyta</taxon>
        <taxon>Embryophyta</taxon>
        <taxon>Tracheophyta</taxon>
        <taxon>Spermatophyta</taxon>
        <taxon>Magnoliopsida</taxon>
        <taxon>Liliopsida</taxon>
        <taxon>Poales</taxon>
        <taxon>Poaceae</taxon>
        <taxon>PACMAD clade</taxon>
        <taxon>Chloridoideae</taxon>
        <taxon>Eragrostideae</taxon>
        <taxon>Eragrostidinae</taxon>
        <taxon>Eragrostis</taxon>
    </lineage>
</organism>
<sequence>MPRLRKPKSTPISLFIPGTDLDDHEHDRGSFFIMERTPKPDASEESDQFEAFVYGRVSWHYRKCWKSKLLPPPPYLRDITTTCLHSCPEISAYAVVGSEICVSVDGIAYKWREVGRWTLPFYGKVEYVAEQKLWFGLSAMDRRRFAAADLSVMESQQQPQLLASLNDIDLPEEWKERRDPQLVYLGSGEFCIARFFHSRTARGNSGDGLNDQSFVVLTGVAVVPHPDGRDGNVKLEMVIHKLI</sequence>
<evidence type="ECO:0000313" key="1">
    <source>
        <dbReference type="EMBL" id="TVU00097.1"/>
    </source>
</evidence>
<dbReference type="Gramene" id="TVU00097">
    <property type="protein sequence ID" value="TVU00097"/>
    <property type="gene ID" value="EJB05_54512"/>
</dbReference>
<name>A0A5J9SMB7_9POAL</name>
<dbReference type="PANTHER" id="PTHR33085">
    <property type="entry name" value="OS12G0113100 PROTEIN-RELATED"/>
    <property type="match status" value="1"/>
</dbReference>
<proteinExistence type="predicted"/>
<dbReference type="Proteomes" id="UP000324897">
    <property type="component" value="Unassembled WGS sequence"/>
</dbReference>
<protein>
    <recommendedName>
        <fullName evidence="3">DUF1618 domain-containing protein</fullName>
    </recommendedName>
</protein>
<keyword evidence="2" id="KW-1185">Reference proteome</keyword>
<dbReference type="OrthoDB" id="690758at2759"/>
<dbReference type="AlphaFoldDB" id="A0A5J9SMB7"/>
<evidence type="ECO:0000313" key="2">
    <source>
        <dbReference type="Proteomes" id="UP000324897"/>
    </source>
</evidence>
<dbReference type="EMBL" id="RWGY01000637">
    <property type="protein sequence ID" value="TVU00097.1"/>
    <property type="molecule type" value="Genomic_DNA"/>
</dbReference>
<dbReference type="PANTHER" id="PTHR33085:SF145">
    <property type="entry name" value="OS05G0302200 PROTEIN"/>
    <property type="match status" value="1"/>
</dbReference>
<accession>A0A5J9SMB7</accession>
<feature type="non-terminal residue" evidence="1">
    <location>
        <position position="1"/>
    </location>
</feature>
<reference evidence="1 2" key="1">
    <citation type="journal article" date="2019" name="Sci. Rep.">
        <title>A high-quality genome of Eragrostis curvula grass provides insights into Poaceae evolution and supports new strategies to enhance forage quality.</title>
        <authorList>
            <person name="Carballo J."/>
            <person name="Santos B.A.C.M."/>
            <person name="Zappacosta D."/>
            <person name="Garbus I."/>
            <person name="Selva J.P."/>
            <person name="Gallo C.A."/>
            <person name="Diaz A."/>
            <person name="Albertini E."/>
            <person name="Caccamo M."/>
            <person name="Echenique V."/>
        </authorList>
    </citation>
    <scope>NUCLEOTIDE SEQUENCE [LARGE SCALE GENOMIC DNA]</scope>
    <source>
        <strain evidence="2">cv. Victoria</strain>
        <tissue evidence="1">Leaf</tissue>
    </source>
</reference>
<gene>
    <name evidence="1" type="ORF">EJB05_54512</name>
</gene>
<comment type="caution">
    <text evidence="1">The sequence shown here is derived from an EMBL/GenBank/DDBJ whole genome shotgun (WGS) entry which is preliminary data.</text>
</comment>